<organism evidence="1 2">
    <name type="scientific">Planktomarina temperata RCA23</name>
    <dbReference type="NCBI Taxonomy" id="666509"/>
    <lineage>
        <taxon>Bacteria</taxon>
        <taxon>Pseudomonadati</taxon>
        <taxon>Pseudomonadota</taxon>
        <taxon>Alphaproteobacteria</taxon>
        <taxon>Rhodobacterales</taxon>
        <taxon>Paracoccaceae</taxon>
        <taxon>Planktomarina</taxon>
    </lineage>
</organism>
<dbReference type="InterPro" id="IPR019734">
    <property type="entry name" value="TPR_rpt"/>
</dbReference>
<evidence type="ECO:0008006" key="3">
    <source>
        <dbReference type="Google" id="ProtNLM"/>
    </source>
</evidence>
<evidence type="ECO:0000313" key="2">
    <source>
        <dbReference type="Proteomes" id="UP000028680"/>
    </source>
</evidence>
<proteinExistence type="predicted"/>
<protein>
    <recommendedName>
        <fullName evidence="3">Tetratricopeptide repeat protein</fullName>
    </recommendedName>
</protein>
<keyword evidence="2" id="KW-1185">Reference proteome</keyword>
<dbReference type="Proteomes" id="UP000028680">
    <property type="component" value="Chromosome"/>
</dbReference>
<reference evidence="1 2" key="1">
    <citation type="journal article" date="2014" name="ISME J.">
        <title>Adaptation of an abundant Roseobacter RCA organism to pelagic systems revealed by genomic and transcriptomic analyses.</title>
        <authorList>
            <person name="Voget S."/>
            <person name="Wemheuer B."/>
            <person name="Brinkhoff T."/>
            <person name="Vollmers J."/>
            <person name="Dietrich S."/>
            <person name="Giebel H.A."/>
            <person name="Beardsley C."/>
            <person name="Sardemann C."/>
            <person name="Bakenhus I."/>
            <person name="Billerbeck S."/>
            <person name="Daniel R."/>
            <person name="Simon M."/>
        </authorList>
    </citation>
    <scope>NUCLEOTIDE SEQUENCE [LARGE SCALE GENOMIC DNA]</scope>
    <source>
        <strain evidence="1 2">RCA23</strain>
    </source>
</reference>
<dbReference type="SUPFAM" id="SSF48452">
    <property type="entry name" value="TPR-like"/>
    <property type="match status" value="1"/>
</dbReference>
<evidence type="ECO:0000313" key="1">
    <source>
        <dbReference type="EMBL" id="AII86540.1"/>
    </source>
</evidence>
<accession>A0AAN0RI44</accession>
<dbReference type="SMART" id="SM00028">
    <property type="entry name" value="TPR"/>
    <property type="match status" value="3"/>
</dbReference>
<dbReference type="KEGG" id="ptp:RCA23_c09860"/>
<dbReference type="AlphaFoldDB" id="A0AAN0RI44"/>
<dbReference type="Gene3D" id="1.25.40.10">
    <property type="entry name" value="Tetratricopeptide repeat domain"/>
    <property type="match status" value="1"/>
</dbReference>
<sequence>MAALRHFVPMRVFIILIFTAFTTGALAQCPKNPVISEELDEAYRSLKFAKFPRDAQVATDVLWSLWTRAPDNRAQRLLNRGMMNLRLGDLAAAEGFLSVLIKYCPDYAEGYNQRAFARYLAGNFEGALPDLARALSILPRHLGALSGKGLTHLALGQPELAEIEFRKEMALNPFTADRDLIPNLGTDL</sequence>
<dbReference type="InterPro" id="IPR011990">
    <property type="entry name" value="TPR-like_helical_dom_sf"/>
</dbReference>
<name>A0AAN0RI44_9RHOB</name>
<dbReference type="EMBL" id="CP003984">
    <property type="protein sequence ID" value="AII86540.1"/>
    <property type="molecule type" value="Genomic_DNA"/>
</dbReference>
<gene>
    <name evidence="1" type="ORF">RCA23_c09860</name>
</gene>